<sequence>MSVDVRREPRNRRRGCRRLLLLSLFLQMLK</sequence>
<dbReference type="EMBL" id="GGEC01017387">
    <property type="protein sequence ID" value="MBW97870.1"/>
    <property type="molecule type" value="Transcribed_RNA"/>
</dbReference>
<reference evidence="1" key="1">
    <citation type="submission" date="2018-02" db="EMBL/GenBank/DDBJ databases">
        <title>Rhizophora mucronata_Transcriptome.</title>
        <authorList>
            <person name="Meera S.P."/>
            <person name="Sreeshan A."/>
            <person name="Augustine A."/>
        </authorList>
    </citation>
    <scope>NUCLEOTIDE SEQUENCE</scope>
    <source>
        <tissue evidence="1">Leaf</tissue>
    </source>
</reference>
<dbReference type="AlphaFoldDB" id="A0A2P2JWN3"/>
<organism evidence="1">
    <name type="scientific">Rhizophora mucronata</name>
    <name type="common">Asiatic mangrove</name>
    <dbReference type="NCBI Taxonomy" id="61149"/>
    <lineage>
        <taxon>Eukaryota</taxon>
        <taxon>Viridiplantae</taxon>
        <taxon>Streptophyta</taxon>
        <taxon>Embryophyta</taxon>
        <taxon>Tracheophyta</taxon>
        <taxon>Spermatophyta</taxon>
        <taxon>Magnoliopsida</taxon>
        <taxon>eudicotyledons</taxon>
        <taxon>Gunneridae</taxon>
        <taxon>Pentapetalae</taxon>
        <taxon>rosids</taxon>
        <taxon>fabids</taxon>
        <taxon>Malpighiales</taxon>
        <taxon>Rhizophoraceae</taxon>
        <taxon>Rhizophora</taxon>
    </lineage>
</organism>
<accession>A0A2P2JWN3</accession>
<evidence type="ECO:0000313" key="1">
    <source>
        <dbReference type="EMBL" id="MBW97870.1"/>
    </source>
</evidence>
<name>A0A2P2JWN3_RHIMU</name>
<protein>
    <submittedName>
        <fullName evidence="1">Uncharacterized protein MANES_09G130100</fullName>
    </submittedName>
</protein>
<proteinExistence type="predicted"/>